<dbReference type="PANTHER" id="PTHR43531:SF14">
    <property type="entry name" value="METHYL-ACCEPTING CHEMOTAXIS PROTEIN I-RELATED"/>
    <property type="match status" value="1"/>
</dbReference>
<evidence type="ECO:0000256" key="7">
    <source>
        <dbReference type="SAM" id="MobiDB-lite"/>
    </source>
</evidence>
<evidence type="ECO:0000313" key="12">
    <source>
        <dbReference type="Proteomes" id="UP000008044"/>
    </source>
</evidence>
<keyword evidence="4 6" id="KW-0807">Transducer</keyword>
<dbReference type="Proteomes" id="UP001194579">
    <property type="component" value="Unassembled WGS sequence"/>
</dbReference>
<dbReference type="SUPFAM" id="SSF103190">
    <property type="entry name" value="Sensory domain-like"/>
    <property type="match status" value="1"/>
</dbReference>
<gene>
    <name evidence="10" type="ordered locus">W5S_0006</name>
    <name evidence="11" type="ORF">F6Q06_02395</name>
</gene>
<dbReference type="CDD" id="cd12912">
    <property type="entry name" value="PDC2_MCP_like"/>
    <property type="match status" value="1"/>
</dbReference>
<comment type="similarity">
    <text evidence="5">Belongs to the methyl-accepting chemotaxis (MCP) protein family.</text>
</comment>
<dbReference type="Pfam" id="PF00015">
    <property type="entry name" value="MCPsignal"/>
    <property type="match status" value="1"/>
</dbReference>
<feature type="transmembrane region" description="Helical" evidence="8">
    <location>
        <begin position="31"/>
        <end position="53"/>
    </location>
</feature>
<evidence type="ECO:0000313" key="11">
    <source>
        <dbReference type="EMBL" id="MBI0553343.1"/>
    </source>
</evidence>
<dbReference type="STRING" id="1905730.W5S_0006"/>
<reference evidence="10" key="2">
    <citation type="submission" date="2012-03" db="EMBL/GenBank/DDBJ databases">
        <authorList>
            <person name="Koskinen P."/>
            <person name="Laine P."/>
            <person name="Niemi O."/>
            <person name="Nykyri J."/>
            <person name="Harjunpaa H."/>
            <person name="Auvinen P."/>
            <person name="Paulin L."/>
            <person name="Pirhonen M."/>
            <person name="Palva T."/>
            <person name="Holm L."/>
        </authorList>
    </citation>
    <scope>NUCLEOTIDE SEQUENCE</scope>
    <source>
        <strain evidence="10">SCC3193</strain>
    </source>
</reference>
<accession>A0A0H3I2Y7</accession>
<keyword evidence="8" id="KW-1133">Transmembrane helix</keyword>
<evidence type="ECO:0000256" key="4">
    <source>
        <dbReference type="ARBA" id="ARBA00023224"/>
    </source>
</evidence>
<feature type="transmembrane region" description="Helical" evidence="8">
    <location>
        <begin position="340"/>
        <end position="360"/>
    </location>
</feature>
<comment type="subcellular location">
    <subcellularLocation>
        <location evidence="1">Membrane</location>
    </subcellularLocation>
</comment>
<reference evidence="11" key="4">
    <citation type="submission" date="2024-05" db="EMBL/GenBank/DDBJ databases">
        <title>Identification of Pectobacterium versatile causing blackleg of potato from New York State with a whole genome sequencing approach.</title>
        <authorList>
            <person name="Ma X."/>
            <person name="Swingle B."/>
        </authorList>
    </citation>
    <scope>NUCLEOTIDE SEQUENCE</scope>
    <source>
        <strain evidence="11">NY1588A</strain>
    </source>
</reference>
<dbReference type="CDD" id="cd11386">
    <property type="entry name" value="MCP_signal"/>
    <property type="match status" value="1"/>
</dbReference>
<reference evidence="13" key="3">
    <citation type="submission" date="2023-07" db="EMBL/GenBank/DDBJ databases">
        <title>Identification of Pectobacterium versatile causing blackleg of potato from New York State with a whole genome sequencing approach.</title>
        <authorList>
            <person name="Ma X."/>
            <person name="Swingle B."/>
        </authorList>
    </citation>
    <scope>NUCLEOTIDE SEQUENCE [LARGE SCALE GENOMIC DNA]</scope>
    <source>
        <strain evidence="13">NY1588A</strain>
    </source>
</reference>
<dbReference type="SUPFAM" id="SSF58104">
    <property type="entry name" value="Methyl-accepting chemotaxis protein (MCP) signaling domain"/>
    <property type="match status" value="1"/>
</dbReference>
<protein>
    <submittedName>
        <fullName evidence="11">Methyl-accepting chemotaxis protein</fullName>
    </submittedName>
    <submittedName>
        <fullName evidence="10">Methyl-accepting chemotaxis sensory transducer with Cache sensor</fullName>
    </submittedName>
</protein>
<evidence type="ECO:0000313" key="13">
    <source>
        <dbReference type="Proteomes" id="UP001194579"/>
    </source>
</evidence>
<dbReference type="InterPro" id="IPR051310">
    <property type="entry name" value="MCP_chemotaxis"/>
</dbReference>
<reference evidence="10 12" key="1">
    <citation type="journal article" date="2012" name="J. Bacteriol.">
        <title>Genome sequence of Pectobacterium sp. strain SCC3193.</title>
        <authorList>
            <person name="Koskinen J.P."/>
            <person name="Laine P."/>
            <person name="Niemi O."/>
            <person name="Nykyri J."/>
            <person name="Harjunpaa H."/>
            <person name="Auvinen P."/>
            <person name="Paulin L."/>
            <person name="Pirhonen M."/>
            <person name="Palva T."/>
            <person name="Holm L."/>
        </authorList>
    </citation>
    <scope>NUCLEOTIDE SEQUENCE [LARGE SCALE GENOMIC DNA]</scope>
    <source>
        <strain evidence="10 12">SCC3193</strain>
    </source>
</reference>
<evidence type="ECO:0000259" key="9">
    <source>
        <dbReference type="PROSITE" id="PS50111"/>
    </source>
</evidence>
<dbReference type="InterPro" id="IPR029151">
    <property type="entry name" value="Sensor-like_sf"/>
</dbReference>
<dbReference type="InterPro" id="IPR004089">
    <property type="entry name" value="MCPsignal_dom"/>
</dbReference>
<keyword evidence="13" id="KW-1185">Reference proteome</keyword>
<dbReference type="GO" id="GO:0006935">
    <property type="term" value="P:chemotaxis"/>
    <property type="evidence" value="ECO:0007669"/>
    <property type="project" value="UniProtKB-KW"/>
</dbReference>
<dbReference type="PANTHER" id="PTHR43531">
    <property type="entry name" value="PROTEIN ICFG"/>
    <property type="match status" value="1"/>
</dbReference>
<dbReference type="InterPro" id="IPR004090">
    <property type="entry name" value="Chemotax_Me-accpt_rcpt"/>
</dbReference>
<evidence type="ECO:0000256" key="6">
    <source>
        <dbReference type="PROSITE-ProRule" id="PRU00284"/>
    </source>
</evidence>
<feature type="region of interest" description="Disordered" evidence="7">
    <location>
        <begin position="1"/>
        <end position="22"/>
    </location>
</feature>
<dbReference type="Gene3D" id="3.30.450.20">
    <property type="entry name" value="PAS domain"/>
    <property type="match status" value="2"/>
</dbReference>
<sequence>MSTTRLPVHHSNLPIHSSPTAPKKKLSTRTLMLLAGVTTIALGFILTIGLLIWQSGQQQKTIAQQYLEQTAYTNSYLIQQKLDVALYAARNLVQSVVSLQEAGNADRKTAEMLLKNALKSHPDFLSMSLAWEPDAFDGKDREYASQPDQDPQGRFVRYVDRDTAGNVALHNLVDYETPGSGDYYLLPKKRQKEVILEPYSYPYNGVDVLLTSIAVPIIINNKFYGSVTADFSLDTLQQLTNRIKPYQGTGYAQLLSHTGAYISHPDKARVTKKIENDATLLEHVTTGQPYQIERDNAVLNTPAFTVYVPVNIGNTGTPWILGLSAPVNVVMAETAQQRNMALLLMVLSIVVVSGVLGIIFNRKVARPIGGEPAQAAQIALSVAQGNLTQIIPVQPRDDSSIFYAMNAMQTQLRDIAEQLINTSESVSHGATEIAAGNIDLASRTEQQAAALEETAASMEQITATVKQNADNAHNATTLAQNAAHIAQKGDKIVGQVVHIMSEIDDSSKKIADITSIISSIAFQTNILALNAAVEAARAGEQGRGFAVVANEVRNLAQRSASAVKDITALITESASRVDNGVTLVQSAGSTMQDMLHAVTSVKDIMDEIVSASDEQSRGISQVTQAVHEMDGVTQQNAALVQEATAAAASLEEQARQLAQTVLVFKLS</sequence>
<proteinExistence type="inferred from homology"/>
<dbReference type="GO" id="GO:0004888">
    <property type="term" value="F:transmembrane signaling receptor activity"/>
    <property type="evidence" value="ECO:0007669"/>
    <property type="project" value="InterPro"/>
</dbReference>
<dbReference type="AlphaFoldDB" id="A0A0H3I2Y7"/>
<dbReference type="PROSITE" id="PS50111">
    <property type="entry name" value="CHEMOTAXIS_TRANSDUC_2"/>
    <property type="match status" value="1"/>
</dbReference>
<dbReference type="KEGG" id="pec:W5S_0006"/>
<evidence type="ECO:0000256" key="2">
    <source>
        <dbReference type="ARBA" id="ARBA00022481"/>
    </source>
</evidence>
<evidence type="ECO:0000256" key="8">
    <source>
        <dbReference type="SAM" id="Phobius"/>
    </source>
</evidence>
<dbReference type="EMBL" id="WABS01000003">
    <property type="protein sequence ID" value="MBI0553343.1"/>
    <property type="molecule type" value="Genomic_DNA"/>
</dbReference>
<dbReference type="PRINTS" id="PR00260">
    <property type="entry name" value="CHEMTRNSDUCR"/>
</dbReference>
<dbReference type="GO" id="GO:0005886">
    <property type="term" value="C:plasma membrane"/>
    <property type="evidence" value="ECO:0007669"/>
    <property type="project" value="TreeGrafter"/>
</dbReference>
<name>A0A0H3I2Y7_PECPM</name>
<dbReference type="Proteomes" id="UP000008044">
    <property type="component" value="Chromosome"/>
</dbReference>
<dbReference type="CDD" id="cd12913">
    <property type="entry name" value="PDC1_MCP_like"/>
    <property type="match status" value="1"/>
</dbReference>
<dbReference type="Gene3D" id="1.10.287.950">
    <property type="entry name" value="Methyl-accepting chemotaxis protein"/>
    <property type="match status" value="1"/>
</dbReference>
<dbReference type="RefSeq" id="WP_014698372.1">
    <property type="nucleotide sequence ID" value="NC_017845.1"/>
</dbReference>
<keyword evidence="2" id="KW-0488">Methylation</keyword>
<dbReference type="HOGENOM" id="CLU_000445_107_12_6"/>
<feature type="domain" description="Methyl-accepting transducer" evidence="9">
    <location>
        <begin position="422"/>
        <end position="651"/>
    </location>
</feature>
<dbReference type="FunFam" id="1.10.287.950:FF:000001">
    <property type="entry name" value="Methyl-accepting chemotaxis sensory transducer"/>
    <property type="match status" value="1"/>
</dbReference>
<dbReference type="Pfam" id="PF22673">
    <property type="entry name" value="MCP-like_PDC_1"/>
    <property type="match status" value="1"/>
</dbReference>
<evidence type="ECO:0000256" key="1">
    <source>
        <dbReference type="ARBA" id="ARBA00004370"/>
    </source>
</evidence>
<evidence type="ECO:0000313" key="10">
    <source>
        <dbReference type="EMBL" id="AFI88145.1"/>
    </source>
</evidence>
<dbReference type="EMBL" id="CP003415">
    <property type="protein sequence ID" value="AFI88145.1"/>
    <property type="molecule type" value="Genomic_DNA"/>
</dbReference>
<keyword evidence="8" id="KW-0812">Transmembrane</keyword>
<keyword evidence="3" id="KW-0145">Chemotaxis</keyword>
<evidence type="ECO:0000256" key="5">
    <source>
        <dbReference type="ARBA" id="ARBA00029447"/>
    </source>
</evidence>
<dbReference type="SMART" id="SM00283">
    <property type="entry name" value="MA"/>
    <property type="match status" value="1"/>
</dbReference>
<dbReference type="PATRIC" id="fig|1166016.3.peg.6"/>
<dbReference type="GO" id="GO:0007165">
    <property type="term" value="P:signal transduction"/>
    <property type="evidence" value="ECO:0007669"/>
    <property type="project" value="UniProtKB-KW"/>
</dbReference>
<dbReference type="eggNOG" id="COG0840">
    <property type="taxonomic scope" value="Bacteria"/>
</dbReference>
<organism evidence="10 12">
    <name type="scientific">Pectobacterium parmentieri</name>
    <dbReference type="NCBI Taxonomy" id="1905730"/>
    <lineage>
        <taxon>Bacteria</taxon>
        <taxon>Pseudomonadati</taxon>
        <taxon>Pseudomonadota</taxon>
        <taxon>Gammaproteobacteria</taxon>
        <taxon>Enterobacterales</taxon>
        <taxon>Pectobacteriaceae</taxon>
        <taxon>Pectobacterium</taxon>
    </lineage>
</organism>
<keyword evidence="8" id="KW-0472">Membrane</keyword>
<evidence type="ECO:0000256" key="3">
    <source>
        <dbReference type="ARBA" id="ARBA00022500"/>
    </source>
</evidence>